<name>A0A9W7DT92_9STRA</name>
<feature type="compositionally biased region" description="Polar residues" evidence="3">
    <location>
        <begin position="166"/>
        <end position="175"/>
    </location>
</feature>
<dbReference type="SUPFAM" id="SSF48403">
    <property type="entry name" value="Ankyrin repeat"/>
    <property type="match status" value="1"/>
</dbReference>
<keyword evidence="1" id="KW-0446">Lipid-binding</keyword>
<gene>
    <name evidence="4" type="ORF">TrLO_g5045</name>
</gene>
<feature type="repeat" description="ANK" evidence="2">
    <location>
        <begin position="382"/>
        <end position="414"/>
    </location>
</feature>
<feature type="compositionally biased region" description="Polar residues" evidence="3">
    <location>
        <begin position="87"/>
        <end position="98"/>
    </location>
</feature>
<proteinExistence type="predicted"/>
<dbReference type="Pfam" id="PF12796">
    <property type="entry name" value="Ank_2"/>
    <property type="match status" value="1"/>
</dbReference>
<dbReference type="Gene3D" id="1.25.40.20">
    <property type="entry name" value="Ankyrin repeat-containing domain"/>
    <property type="match status" value="1"/>
</dbReference>
<dbReference type="Proteomes" id="UP001165122">
    <property type="component" value="Unassembled WGS sequence"/>
</dbReference>
<dbReference type="SMART" id="SM00248">
    <property type="entry name" value="ANK"/>
    <property type="match status" value="2"/>
</dbReference>
<reference evidence="5" key="1">
    <citation type="journal article" date="2023" name="Commun. Biol.">
        <title>Genome analysis of Parmales, the sister group of diatoms, reveals the evolutionary specialization of diatoms from phago-mixotrophs to photoautotrophs.</title>
        <authorList>
            <person name="Ban H."/>
            <person name="Sato S."/>
            <person name="Yoshikawa S."/>
            <person name="Yamada K."/>
            <person name="Nakamura Y."/>
            <person name="Ichinomiya M."/>
            <person name="Sato N."/>
            <person name="Blanc-Mathieu R."/>
            <person name="Endo H."/>
            <person name="Kuwata A."/>
            <person name="Ogata H."/>
        </authorList>
    </citation>
    <scope>NUCLEOTIDE SEQUENCE [LARGE SCALE GENOMIC DNA]</scope>
    <source>
        <strain evidence="5">NIES 3700</strain>
    </source>
</reference>
<dbReference type="PROSITE" id="PS50088">
    <property type="entry name" value="ANK_REPEAT"/>
    <property type="match status" value="2"/>
</dbReference>
<dbReference type="InterPro" id="IPR036770">
    <property type="entry name" value="Ankyrin_rpt-contain_sf"/>
</dbReference>
<accession>A0A9W7DT92</accession>
<evidence type="ECO:0000313" key="4">
    <source>
        <dbReference type="EMBL" id="GMH49918.1"/>
    </source>
</evidence>
<feature type="compositionally biased region" description="Basic and acidic residues" evidence="3">
    <location>
        <begin position="102"/>
        <end position="121"/>
    </location>
</feature>
<feature type="compositionally biased region" description="Polar residues" evidence="3">
    <location>
        <begin position="52"/>
        <end position="63"/>
    </location>
</feature>
<comment type="caution">
    <text evidence="4">The sequence shown here is derived from an EMBL/GenBank/DDBJ whole genome shotgun (WGS) entry which is preliminary data.</text>
</comment>
<organism evidence="4 5">
    <name type="scientific">Triparma laevis f. longispina</name>
    <dbReference type="NCBI Taxonomy" id="1714387"/>
    <lineage>
        <taxon>Eukaryota</taxon>
        <taxon>Sar</taxon>
        <taxon>Stramenopiles</taxon>
        <taxon>Ochrophyta</taxon>
        <taxon>Bolidophyceae</taxon>
        <taxon>Parmales</taxon>
        <taxon>Triparmaceae</taxon>
        <taxon>Triparma</taxon>
    </lineage>
</organism>
<evidence type="ECO:0000313" key="5">
    <source>
        <dbReference type="Proteomes" id="UP001165122"/>
    </source>
</evidence>
<feature type="repeat" description="ANK" evidence="2">
    <location>
        <begin position="415"/>
        <end position="448"/>
    </location>
</feature>
<dbReference type="PROSITE" id="PS50297">
    <property type="entry name" value="ANK_REP_REGION"/>
    <property type="match status" value="1"/>
</dbReference>
<evidence type="ECO:0000256" key="1">
    <source>
        <dbReference type="ARBA" id="ARBA00023121"/>
    </source>
</evidence>
<keyword evidence="5" id="KW-1185">Reference proteome</keyword>
<dbReference type="EMBL" id="BRXW01000392">
    <property type="protein sequence ID" value="GMH49918.1"/>
    <property type="molecule type" value="Genomic_DNA"/>
</dbReference>
<feature type="compositionally biased region" description="Low complexity" evidence="3">
    <location>
        <begin position="261"/>
        <end position="295"/>
    </location>
</feature>
<protein>
    <submittedName>
        <fullName evidence="4">Uncharacterized protein</fullName>
    </submittedName>
</protein>
<feature type="compositionally biased region" description="Low complexity" evidence="3">
    <location>
        <begin position="1"/>
        <end position="10"/>
    </location>
</feature>
<feature type="compositionally biased region" description="Basic and acidic residues" evidence="3">
    <location>
        <begin position="314"/>
        <end position="324"/>
    </location>
</feature>
<dbReference type="OrthoDB" id="341259at2759"/>
<evidence type="ECO:0000256" key="2">
    <source>
        <dbReference type="PROSITE-ProRule" id="PRU00023"/>
    </source>
</evidence>
<sequence>MSVSGSPRRSSRYDPSPRSDIEVDAGYKSTGPSPRVHDDRFHTPRAQASARGANSDTEFSSPRMSARSGGGSARFFPGSDNEFGTPRLQTGSARSGYNSARAESKYDDDGDESDRYLEGLQEKQTSYQAARMAQERAAQQQQQQQYHQPPPTQQQQTQHYPTAYHETQSQSSYDQHQYPPTHSQYPTQHQPQYPPQSYAPPTQTNYSQPQGFNYAEPQHHQEYAQPTAHTSQQYSNYNPPAPSHPAPQHTPVYYEEPDPYAQQQHHTHAQAQPQYSQQGYDQGYQSHGSSGYHQQPQPPPQHQQHQQQYSQYAESKEERDFQERYHAPSEHYSAEAKQAPQEQYDVDDQAVEDIFSYARHNRLSDVENLLDRGVPVNVRDQYGNTILSISCQNGHKRIMKCALRRGGDINTVNYKGNSPLHFAFKYGFGATLGAYLISKGADVSIRNHDGLLFSEEG</sequence>
<dbReference type="InterPro" id="IPR002110">
    <property type="entry name" value="Ankyrin_rpt"/>
</dbReference>
<dbReference type="PANTHER" id="PTHR24119:SF0">
    <property type="entry name" value="ACYL-COA-BINDING DOMAIN-CONTAINING PROTEIN 6"/>
    <property type="match status" value="1"/>
</dbReference>
<dbReference type="PANTHER" id="PTHR24119">
    <property type="entry name" value="ACYL-COA-BINDING DOMAIN-CONTAINING PROTEIN 6"/>
    <property type="match status" value="1"/>
</dbReference>
<feature type="compositionally biased region" description="Low complexity" evidence="3">
    <location>
        <begin position="179"/>
        <end position="191"/>
    </location>
</feature>
<feature type="region of interest" description="Disordered" evidence="3">
    <location>
        <begin position="1"/>
        <end position="324"/>
    </location>
</feature>
<keyword evidence="2" id="KW-0040">ANK repeat</keyword>
<feature type="compositionally biased region" description="Basic and acidic residues" evidence="3">
    <location>
        <begin position="11"/>
        <end position="21"/>
    </location>
</feature>
<evidence type="ECO:0000256" key="3">
    <source>
        <dbReference type="SAM" id="MobiDB-lite"/>
    </source>
</evidence>
<dbReference type="AlphaFoldDB" id="A0A9W7DT92"/>
<feature type="compositionally biased region" description="Low complexity" evidence="3">
    <location>
        <begin position="137"/>
        <end position="165"/>
    </location>
</feature>
<feature type="compositionally biased region" description="Polar residues" evidence="3">
    <location>
        <begin position="227"/>
        <end position="238"/>
    </location>
</feature>
<dbReference type="GO" id="GO:0000062">
    <property type="term" value="F:fatty-acyl-CoA binding"/>
    <property type="evidence" value="ECO:0007669"/>
    <property type="project" value="TreeGrafter"/>
</dbReference>